<evidence type="ECO:0000313" key="2">
    <source>
        <dbReference type="Proteomes" id="UP000789405"/>
    </source>
</evidence>
<organism evidence="1 2">
    <name type="scientific">Dentiscutata erythropus</name>
    <dbReference type="NCBI Taxonomy" id="1348616"/>
    <lineage>
        <taxon>Eukaryota</taxon>
        <taxon>Fungi</taxon>
        <taxon>Fungi incertae sedis</taxon>
        <taxon>Mucoromycota</taxon>
        <taxon>Glomeromycotina</taxon>
        <taxon>Glomeromycetes</taxon>
        <taxon>Diversisporales</taxon>
        <taxon>Gigasporaceae</taxon>
        <taxon>Dentiscutata</taxon>
    </lineage>
</organism>
<sequence length="49" mass="5507">FLIERPTSWLPKIDFWLSAVAMALLNCHLSKSSPELPGAILADSRSFNY</sequence>
<dbReference type="EMBL" id="CAJVPY010020456">
    <property type="protein sequence ID" value="CAG8775692.1"/>
    <property type="molecule type" value="Genomic_DNA"/>
</dbReference>
<keyword evidence="2" id="KW-1185">Reference proteome</keyword>
<gene>
    <name evidence="1" type="ORF">DERYTH_LOCUS19141</name>
</gene>
<name>A0A9N9JER9_9GLOM</name>
<reference evidence="1" key="1">
    <citation type="submission" date="2021-06" db="EMBL/GenBank/DDBJ databases">
        <authorList>
            <person name="Kallberg Y."/>
            <person name="Tangrot J."/>
            <person name="Rosling A."/>
        </authorList>
    </citation>
    <scope>NUCLEOTIDE SEQUENCE</scope>
    <source>
        <strain evidence="1">MA453B</strain>
    </source>
</reference>
<proteinExistence type="predicted"/>
<evidence type="ECO:0000313" key="1">
    <source>
        <dbReference type="EMBL" id="CAG8775692.1"/>
    </source>
</evidence>
<comment type="caution">
    <text evidence="1">The sequence shown here is derived from an EMBL/GenBank/DDBJ whole genome shotgun (WGS) entry which is preliminary data.</text>
</comment>
<accession>A0A9N9JER9</accession>
<feature type="non-terminal residue" evidence="1">
    <location>
        <position position="1"/>
    </location>
</feature>
<protein>
    <submittedName>
        <fullName evidence="1">7341_t:CDS:1</fullName>
    </submittedName>
</protein>
<dbReference type="AlphaFoldDB" id="A0A9N9JER9"/>
<dbReference type="Proteomes" id="UP000789405">
    <property type="component" value="Unassembled WGS sequence"/>
</dbReference>